<gene>
    <name evidence="1" type="ORF">SAMN02745118_02496</name>
</gene>
<organism evidence="1 2">
    <name type="scientific">Selenihalanaerobacter shriftii</name>
    <dbReference type="NCBI Taxonomy" id="142842"/>
    <lineage>
        <taxon>Bacteria</taxon>
        <taxon>Bacillati</taxon>
        <taxon>Bacillota</taxon>
        <taxon>Clostridia</taxon>
        <taxon>Halanaerobiales</taxon>
        <taxon>Halobacteroidaceae</taxon>
        <taxon>Selenihalanaerobacter</taxon>
    </lineage>
</organism>
<evidence type="ECO:0000313" key="1">
    <source>
        <dbReference type="EMBL" id="SKA01064.1"/>
    </source>
</evidence>
<dbReference type="AlphaFoldDB" id="A0A1T4QBL5"/>
<sequence>MERHKDAYVEKNYTEVFDASGEEVGEEILDYFGDMFSLEMPLGRMMKMMPGMFKYAMRGKKYREDLMNFMPEMMPMMKEAVADAISLGDNEGRGV</sequence>
<evidence type="ECO:0000313" key="2">
    <source>
        <dbReference type="Proteomes" id="UP000190625"/>
    </source>
</evidence>
<dbReference type="EMBL" id="FUWM01000026">
    <property type="protein sequence ID" value="SKA01064.1"/>
    <property type="molecule type" value="Genomic_DNA"/>
</dbReference>
<reference evidence="2" key="1">
    <citation type="submission" date="2017-02" db="EMBL/GenBank/DDBJ databases">
        <authorList>
            <person name="Varghese N."/>
            <person name="Submissions S."/>
        </authorList>
    </citation>
    <scope>NUCLEOTIDE SEQUENCE [LARGE SCALE GENOMIC DNA]</scope>
    <source>
        <strain evidence="2">ATCC BAA-73</strain>
    </source>
</reference>
<keyword evidence="2" id="KW-1185">Reference proteome</keyword>
<dbReference type="Proteomes" id="UP000190625">
    <property type="component" value="Unassembled WGS sequence"/>
</dbReference>
<proteinExistence type="predicted"/>
<protein>
    <submittedName>
        <fullName evidence="1">Uncharacterized protein</fullName>
    </submittedName>
</protein>
<accession>A0A1T4QBL5</accession>
<dbReference type="RefSeq" id="WP_078810919.1">
    <property type="nucleotide sequence ID" value="NZ_FUWM01000026.1"/>
</dbReference>
<name>A0A1T4QBL5_9FIRM</name>
<dbReference type="STRING" id="142842.SAMN02745118_02496"/>